<comment type="caution">
    <text evidence="16">The sequence shown here is derived from an EMBL/GenBank/DDBJ whole genome shotgun (WGS) entry which is preliminary data.</text>
</comment>
<accession>A0A853GAK0</accession>
<dbReference type="GO" id="GO:0048038">
    <property type="term" value="F:quinone binding"/>
    <property type="evidence" value="ECO:0007669"/>
    <property type="project" value="UniProtKB-KW"/>
</dbReference>
<comment type="catalytic activity">
    <reaction evidence="9">
        <text>n a quinone + n hydrogen sulfide + n H(+) = polysulfur(n-2) + n a quinol</text>
        <dbReference type="Rhea" id="RHEA:30239"/>
        <dbReference type="Rhea" id="RHEA-COMP:19475"/>
        <dbReference type="ChEBI" id="CHEBI:15378"/>
        <dbReference type="ChEBI" id="CHEBI:17909"/>
        <dbReference type="ChEBI" id="CHEBI:24646"/>
        <dbReference type="ChEBI" id="CHEBI:29919"/>
        <dbReference type="ChEBI" id="CHEBI:132124"/>
        <dbReference type="EC" id="1.8.5.4"/>
    </reaction>
</comment>
<keyword evidence="3" id="KW-0285">Flavoprotein</keyword>
<evidence type="ECO:0000313" key="16">
    <source>
        <dbReference type="EMBL" id="NYT52702.1"/>
    </source>
</evidence>
<reference evidence="16 17" key="1">
    <citation type="submission" date="2020-05" db="EMBL/GenBank/DDBJ databases">
        <title>Horizontal transmission and recombination maintain forever young bacterial symbiont genomes.</title>
        <authorList>
            <person name="Russell S.L."/>
            <person name="Pepper-Tunick E."/>
            <person name="Svedberg J."/>
            <person name="Byrne A."/>
            <person name="Ruelas Castillo J."/>
            <person name="Vollmers C."/>
            <person name="Beinart R.A."/>
            <person name="Corbett-Detig R."/>
        </authorList>
    </citation>
    <scope>NUCLEOTIDE SEQUENCE [LARGE SCALE GENOMIC DNA]</scope>
    <source>
        <strain evidence="16">Monterey_2004</strain>
    </source>
</reference>
<keyword evidence="6" id="KW-0274">FAD</keyword>
<dbReference type="PANTHER" id="PTHR43755:SF1">
    <property type="entry name" value="FAD-DEPENDENT PYRIDINE NUCLEOTIDE-DISULPHIDE OXIDOREDUCTASE"/>
    <property type="match status" value="1"/>
</dbReference>
<protein>
    <recommendedName>
        <fullName evidence="13">Sulfide-quinone reductase</fullName>
        <ecNumber evidence="12">1.8.5.4</ecNumber>
    </recommendedName>
    <alternativeName>
        <fullName evidence="14">Sulfide:quinone oxidoreductase</fullName>
    </alternativeName>
</protein>
<dbReference type="InterPro" id="IPR052541">
    <property type="entry name" value="SQRD"/>
</dbReference>
<keyword evidence="4" id="KW-0874">Quinone</keyword>
<dbReference type="EC" id="1.8.5.4" evidence="12"/>
<dbReference type="Gene3D" id="3.50.50.100">
    <property type="match status" value="1"/>
</dbReference>
<keyword evidence="8" id="KW-0472">Membrane</keyword>
<proteinExistence type="inferred from homology"/>
<dbReference type="EMBL" id="JACCHU010000002">
    <property type="protein sequence ID" value="NYT52702.1"/>
    <property type="molecule type" value="Genomic_DNA"/>
</dbReference>
<dbReference type="Proteomes" id="UP000525329">
    <property type="component" value="Unassembled WGS sequence"/>
</dbReference>
<dbReference type="GO" id="GO:0016020">
    <property type="term" value="C:membrane"/>
    <property type="evidence" value="ECO:0007669"/>
    <property type="project" value="UniProtKB-SubCell"/>
</dbReference>
<evidence type="ECO:0000256" key="10">
    <source>
        <dbReference type="ARBA" id="ARBA00054727"/>
    </source>
</evidence>
<dbReference type="AlphaFoldDB" id="A0A853GAK0"/>
<dbReference type="GO" id="GO:0000166">
    <property type="term" value="F:nucleotide binding"/>
    <property type="evidence" value="ECO:0007669"/>
    <property type="project" value="UniProtKB-KW"/>
</dbReference>
<dbReference type="InterPro" id="IPR023753">
    <property type="entry name" value="FAD/NAD-binding_dom"/>
</dbReference>
<evidence type="ECO:0000256" key="11">
    <source>
        <dbReference type="ARBA" id="ARBA00060891"/>
    </source>
</evidence>
<evidence type="ECO:0000259" key="15">
    <source>
        <dbReference type="Pfam" id="PF07992"/>
    </source>
</evidence>
<keyword evidence="5" id="KW-0547">Nucleotide-binding</keyword>
<organism evidence="16 17">
    <name type="scientific">Candidatus Vesicomyosocius endoextente</name>
    <dbReference type="NCBI Taxonomy" id="2738853"/>
    <lineage>
        <taxon>Bacteria</taxon>
        <taxon>Pseudomonadati</taxon>
        <taxon>Pseudomonadota</taxon>
        <taxon>Gammaproteobacteria</taxon>
        <taxon>Candidatus Pseudothioglobaceae</taxon>
        <taxon>Candidatus Vesicomyidisocius</taxon>
    </lineage>
</organism>
<comment type="cofactor">
    <cofactor evidence="1">
        <name>FAD</name>
        <dbReference type="ChEBI" id="CHEBI:57692"/>
    </cofactor>
</comment>
<feature type="domain" description="FAD/NAD(P)-binding" evidence="15">
    <location>
        <begin position="3"/>
        <end position="303"/>
    </location>
</feature>
<evidence type="ECO:0000256" key="12">
    <source>
        <dbReference type="ARBA" id="ARBA00066453"/>
    </source>
</evidence>
<evidence type="ECO:0000256" key="6">
    <source>
        <dbReference type="ARBA" id="ARBA00022827"/>
    </source>
</evidence>
<dbReference type="Pfam" id="PF07992">
    <property type="entry name" value="Pyr_redox_2"/>
    <property type="match status" value="1"/>
</dbReference>
<gene>
    <name evidence="16" type="ORF">H0A74_03940</name>
</gene>
<evidence type="ECO:0000313" key="17">
    <source>
        <dbReference type="Proteomes" id="UP000525329"/>
    </source>
</evidence>
<sequence length="435" mass="47781">MSHVVVIGASTGGLPFAYDIKKTLGKDHQVTVISNNPNFNFIPSNPWLAVGWRSEENISFLLEPHLKRKNIELIIGEASEIKPNDNQVMVGKQVINYDYLVLATGPKLAFDEIEGLGPEGHSVSICTTAHAESARQEWKKFCTNGGGPIVVGAVQGASCFGPAYEFATIMDTDLKKQGIRDKCPITFITAEPYIGHLGLGGVGDSKGLLESEFRQRHIKWVTNAKVTNIAANKVTVDQVNDEGEVVKTIEIATQYTMMLPAFKGVDTVAKLADIDEGFVNPRGFVMVNDYQQSPVKDNIFSIGVNIAIPPVEETPVMCGTPKTGYMIESMVTAVVHNIEEMIANKAPTHIPTWNAVCIADMGDTGVTFVAIPQIPPRNVTWAKKGKMMHLAKIAFEKFFIHNMKTGNSEPAYQKYIFKILGIERLKKNKFLKISS</sequence>
<evidence type="ECO:0000256" key="9">
    <source>
        <dbReference type="ARBA" id="ARBA00050821"/>
    </source>
</evidence>
<dbReference type="GO" id="GO:0070224">
    <property type="term" value="F:sulfide:quinone oxidoreductase activity"/>
    <property type="evidence" value="ECO:0007669"/>
    <property type="project" value="UniProtKB-EC"/>
</dbReference>
<evidence type="ECO:0000256" key="14">
    <source>
        <dbReference type="ARBA" id="ARBA00081101"/>
    </source>
</evidence>
<comment type="similarity">
    <text evidence="11">Belongs to the SQRD family.</text>
</comment>
<evidence type="ECO:0000256" key="13">
    <source>
        <dbReference type="ARBA" id="ARBA00071264"/>
    </source>
</evidence>
<evidence type="ECO:0000256" key="2">
    <source>
        <dbReference type="ARBA" id="ARBA00004170"/>
    </source>
</evidence>
<dbReference type="FunFam" id="3.50.50.100:FF:000017">
    <property type="entry name" value="Sulfide-quinone reductase"/>
    <property type="match status" value="1"/>
</dbReference>
<name>A0A853GAK0_9GAMM</name>
<evidence type="ECO:0000256" key="7">
    <source>
        <dbReference type="ARBA" id="ARBA00023002"/>
    </source>
</evidence>
<evidence type="ECO:0000256" key="4">
    <source>
        <dbReference type="ARBA" id="ARBA00022719"/>
    </source>
</evidence>
<dbReference type="InterPro" id="IPR036188">
    <property type="entry name" value="FAD/NAD-bd_sf"/>
</dbReference>
<dbReference type="PANTHER" id="PTHR43755">
    <property type="match status" value="1"/>
</dbReference>
<keyword evidence="7" id="KW-0560">Oxidoreductase</keyword>
<comment type="subcellular location">
    <subcellularLocation>
        <location evidence="2">Membrane</location>
        <topology evidence="2">Peripheral membrane protein</topology>
    </subcellularLocation>
</comment>
<evidence type="ECO:0000256" key="1">
    <source>
        <dbReference type="ARBA" id="ARBA00001974"/>
    </source>
</evidence>
<evidence type="ECO:0000256" key="3">
    <source>
        <dbReference type="ARBA" id="ARBA00022630"/>
    </source>
</evidence>
<evidence type="ECO:0000256" key="5">
    <source>
        <dbReference type="ARBA" id="ARBA00022741"/>
    </source>
</evidence>
<comment type="function">
    <text evidence="10">Catalyzes the oxidation of hydrogen sulfide, with the help of a quinone. Consecutive reaction cycles lead to the accumulation of a polysulfide product on the active site Cys residues; these products are released when they exceed a critical length, typically as cyclooctasulfur.</text>
</comment>
<evidence type="ECO:0000256" key="8">
    <source>
        <dbReference type="ARBA" id="ARBA00023136"/>
    </source>
</evidence>
<dbReference type="SUPFAM" id="SSF51905">
    <property type="entry name" value="FAD/NAD(P)-binding domain"/>
    <property type="match status" value="2"/>
</dbReference>